<dbReference type="EMBL" id="AWWV01011028">
    <property type="protein sequence ID" value="OMO75376.1"/>
    <property type="molecule type" value="Genomic_DNA"/>
</dbReference>
<reference evidence="5 6" key="1">
    <citation type="submission" date="2013-09" db="EMBL/GenBank/DDBJ databases">
        <title>Corchorus capsularis genome sequencing.</title>
        <authorList>
            <person name="Alam M."/>
            <person name="Haque M.S."/>
            <person name="Islam M.S."/>
            <person name="Emdad E.M."/>
            <person name="Islam M.M."/>
            <person name="Ahmed B."/>
            <person name="Halim A."/>
            <person name="Hossen Q.M.M."/>
            <person name="Hossain M.Z."/>
            <person name="Ahmed R."/>
            <person name="Khan M.M."/>
            <person name="Islam R."/>
            <person name="Rashid M.M."/>
            <person name="Khan S.A."/>
            <person name="Rahman M.S."/>
            <person name="Alam M."/>
        </authorList>
    </citation>
    <scope>NUCLEOTIDE SEQUENCE [LARGE SCALE GENOMIC DNA]</scope>
    <source>
        <strain evidence="6">cv. CVL-1</strain>
        <tissue evidence="5">Whole seedling</tissue>
    </source>
</reference>
<evidence type="ECO:0000256" key="2">
    <source>
        <dbReference type="ARBA" id="ARBA00023242"/>
    </source>
</evidence>
<dbReference type="PANTHER" id="PTHR45660">
    <property type="entry name" value="HISTONE-LYSINE N-METHYLTRANSFERASE SETMAR"/>
    <property type="match status" value="1"/>
</dbReference>
<dbReference type="SUPFAM" id="SSF88697">
    <property type="entry name" value="PUA domain-like"/>
    <property type="match status" value="1"/>
</dbReference>
<dbReference type="AlphaFoldDB" id="A0A1R3HYE7"/>
<dbReference type="STRING" id="210143.A0A1R3HYE7"/>
<organism evidence="5 6">
    <name type="scientific">Corchorus capsularis</name>
    <name type="common">Jute</name>
    <dbReference type="NCBI Taxonomy" id="210143"/>
    <lineage>
        <taxon>Eukaryota</taxon>
        <taxon>Viridiplantae</taxon>
        <taxon>Streptophyta</taxon>
        <taxon>Embryophyta</taxon>
        <taxon>Tracheophyta</taxon>
        <taxon>Spermatophyta</taxon>
        <taxon>Magnoliopsida</taxon>
        <taxon>eudicotyledons</taxon>
        <taxon>Gunneridae</taxon>
        <taxon>Pentapetalae</taxon>
        <taxon>rosids</taxon>
        <taxon>malvids</taxon>
        <taxon>Malvales</taxon>
        <taxon>Malvaceae</taxon>
        <taxon>Grewioideae</taxon>
        <taxon>Apeibeae</taxon>
        <taxon>Corchorus</taxon>
    </lineage>
</organism>
<comment type="subcellular location">
    <subcellularLocation>
        <location evidence="1">Chromosome</location>
        <location evidence="1">Centromere</location>
    </subcellularLocation>
    <subcellularLocation>
        <location evidence="3">Nucleus</location>
    </subcellularLocation>
</comment>
<dbReference type="Pfam" id="PF02182">
    <property type="entry name" value="SAD_SRA"/>
    <property type="match status" value="1"/>
</dbReference>
<dbReference type="InterPro" id="IPR003105">
    <property type="entry name" value="SRA_YDG"/>
</dbReference>
<evidence type="ECO:0000313" key="6">
    <source>
        <dbReference type="Proteomes" id="UP000188268"/>
    </source>
</evidence>
<name>A0A1R3HYE7_COCAP</name>
<dbReference type="Proteomes" id="UP000188268">
    <property type="component" value="Unassembled WGS sequence"/>
</dbReference>
<dbReference type="PANTHER" id="PTHR45660:SF55">
    <property type="entry name" value="HISTONE-LYSINE N-METHYLTRANSFERASE, H3 LYSINE-9 SPECIFIC SUVH5-LIKE"/>
    <property type="match status" value="1"/>
</dbReference>
<dbReference type="Gramene" id="OMO75376">
    <property type="protein sequence ID" value="OMO75376"/>
    <property type="gene ID" value="CCACVL1_16190"/>
</dbReference>
<dbReference type="GO" id="GO:0000775">
    <property type="term" value="C:chromosome, centromeric region"/>
    <property type="evidence" value="ECO:0007669"/>
    <property type="project" value="UniProtKB-SubCell"/>
</dbReference>
<dbReference type="PROSITE" id="PS51015">
    <property type="entry name" value="YDG"/>
    <property type="match status" value="1"/>
</dbReference>
<dbReference type="GO" id="GO:0042054">
    <property type="term" value="F:histone methyltransferase activity"/>
    <property type="evidence" value="ECO:0007669"/>
    <property type="project" value="TreeGrafter"/>
</dbReference>
<dbReference type="InterPro" id="IPR051357">
    <property type="entry name" value="H3K9_HMTase_SUVAR3-9"/>
</dbReference>
<feature type="domain" description="YDG" evidence="4">
    <location>
        <begin position="90"/>
        <end position="235"/>
    </location>
</feature>
<keyword evidence="2 3" id="KW-0539">Nucleus</keyword>
<protein>
    <submittedName>
        <fullName evidence="5">SRA-YDG domain-containing protein</fullName>
    </submittedName>
</protein>
<dbReference type="InterPro" id="IPR036987">
    <property type="entry name" value="SRA-YDG_sf"/>
</dbReference>
<dbReference type="InterPro" id="IPR015947">
    <property type="entry name" value="PUA-like_sf"/>
</dbReference>
<proteinExistence type="predicted"/>
<gene>
    <name evidence="5" type="ORF">CCACVL1_16190</name>
</gene>
<keyword evidence="6" id="KW-1185">Reference proteome</keyword>
<evidence type="ECO:0000259" key="4">
    <source>
        <dbReference type="PROSITE" id="PS51015"/>
    </source>
</evidence>
<comment type="caution">
    <text evidence="5">The sequence shown here is derived from an EMBL/GenBank/DDBJ whole genome shotgun (WGS) entry which is preliminary data.</text>
</comment>
<dbReference type="Gene3D" id="2.30.280.10">
    <property type="entry name" value="SRA-YDG"/>
    <property type="match status" value="1"/>
</dbReference>
<evidence type="ECO:0000313" key="5">
    <source>
        <dbReference type="EMBL" id="OMO75376.1"/>
    </source>
</evidence>
<dbReference type="OrthoDB" id="5792673at2759"/>
<evidence type="ECO:0000256" key="1">
    <source>
        <dbReference type="ARBA" id="ARBA00004584"/>
    </source>
</evidence>
<sequence>MVPTRNKGFLSNNRQEKQVGKKFVYERTEEWFEDRQKIKKALNLYRQLLPALEVEKNPDGRKKTGFALQIRAIKVLEQSGKLVNTSKQVGHVSGVKVGDEFHWKGELCIVGLHHDIQKGIDTMRMINGDILALSIVDSGRYDNLIGNAPGKLTYCGEGENPNVNGRKPKDQKLVGGNLALKNSMHYKMPVRVIRKINESFDNGYKFVYGGLYNVTKCLVERGMFGKFVYKFSLERIDGEQADDLDLNKRNKVENGKGKQKCTRTLY</sequence>
<dbReference type="GO" id="GO:0005634">
    <property type="term" value="C:nucleus"/>
    <property type="evidence" value="ECO:0007669"/>
    <property type="project" value="UniProtKB-SubCell"/>
</dbReference>
<dbReference type="OMA" id="EFRNSHQ"/>
<dbReference type="SMART" id="SM00466">
    <property type="entry name" value="SRA"/>
    <property type="match status" value="1"/>
</dbReference>
<dbReference type="GO" id="GO:0003690">
    <property type="term" value="F:double-stranded DNA binding"/>
    <property type="evidence" value="ECO:0007669"/>
    <property type="project" value="TreeGrafter"/>
</dbReference>
<accession>A0A1R3HYE7</accession>
<evidence type="ECO:0000256" key="3">
    <source>
        <dbReference type="PROSITE-ProRule" id="PRU00358"/>
    </source>
</evidence>